<keyword evidence="3" id="KW-1185">Reference proteome</keyword>
<dbReference type="OrthoDB" id="427371at2759"/>
<evidence type="ECO:0000313" key="3">
    <source>
        <dbReference type="Proteomes" id="UP000649617"/>
    </source>
</evidence>
<dbReference type="AlphaFoldDB" id="A0A812SEN8"/>
<evidence type="ECO:0000256" key="1">
    <source>
        <dbReference type="SAM" id="MobiDB-lite"/>
    </source>
</evidence>
<protein>
    <submittedName>
        <fullName evidence="2">Uncharacterized protein</fullName>
    </submittedName>
</protein>
<comment type="caution">
    <text evidence="2">The sequence shown here is derived from an EMBL/GenBank/DDBJ whole genome shotgun (WGS) entry which is preliminary data.</text>
</comment>
<gene>
    <name evidence="2" type="ORF">SPIL2461_LOCUS11960</name>
</gene>
<evidence type="ECO:0000313" key="2">
    <source>
        <dbReference type="EMBL" id="CAE7471577.1"/>
    </source>
</evidence>
<proteinExistence type="predicted"/>
<accession>A0A812SEN8</accession>
<organism evidence="2 3">
    <name type="scientific">Symbiodinium pilosum</name>
    <name type="common">Dinoflagellate</name>
    <dbReference type="NCBI Taxonomy" id="2952"/>
    <lineage>
        <taxon>Eukaryota</taxon>
        <taxon>Sar</taxon>
        <taxon>Alveolata</taxon>
        <taxon>Dinophyceae</taxon>
        <taxon>Suessiales</taxon>
        <taxon>Symbiodiniaceae</taxon>
        <taxon>Symbiodinium</taxon>
    </lineage>
</organism>
<name>A0A812SEN8_SYMPI</name>
<feature type="region of interest" description="Disordered" evidence="1">
    <location>
        <begin position="9"/>
        <end position="59"/>
    </location>
</feature>
<dbReference type="Proteomes" id="UP000649617">
    <property type="component" value="Unassembled WGS sequence"/>
</dbReference>
<reference evidence="2" key="1">
    <citation type="submission" date="2021-02" db="EMBL/GenBank/DDBJ databases">
        <authorList>
            <person name="Dougan E. K."/>
            <person name="Rhodes N."/>
            <person name="Thang M."/>
            <person name="Chan C."/>
        </authorList>
    </citation>
    <scope>NUCLEOTIDE SEQUENCE</scope>
</reference>
<feature type="non-terminal residue" evidence="2">
    <location>
        <position position="1"/>
    </location>
</feature>
<feature type="non-terminal residue" evidence="2">
    <location>
        <position position="452"/>
    </location>
</feature>
<dbReference type="EMBL" id="CAJNIZ010023803">
    <property type="protein sequence ID" value="CAE7471577.1"/>
    <property type="molecule type" value="Genomic_DNA"/>
</dbReference>
<sequence>AQEVLKKVLQKHNHQREKREFVTPHKTAPAPPSKKKGQVKEQLLQRRKEKSSKAKVNANTSSLDDAVASKWIDPIADLGEDIGGAIADGTGLVGDALGDAYESAADQVSFVANTVIDSVELAVDILIRGFTDWNAGCDESSWPSMRIDSRGLNVNWGRQKCWIRLMGQTVQLFDFNFGTTDLSWPEPIKTVADFGVSAAKALFTMGKEIVNCVTSGGVLDVFKCFGNKLIQYVPPLNFLNRVPDVLSEFILVFAKVASAVVKQVLHDGQSLVQEAVTSEFPAAGEKPMVHHSGQHLIIQTHSQRRPAEERPEMSSLQETAEIRDGPTGPKQVVNFKVSAIDANYQTKLITQFQGKEVDTSSCLAFAPKNKTGTNNQATKQDWQVGKEEDFIKLEPWAVPCSQVWMKKNWDKWQGYTFYSWEVPLEKCVTVTYSLSMQPVIAFVGGLQFDLMP</sequence>